<proteinExistence type="predicted"/>
<sequence length="644" mass="72416">MFLSLGIQSVYLCISEHVRICNGFTPPSFFIIIILSCMPSLRIIIIIIKKAMDQLDSETIDRIVPPIHAREILTYDFRTDANKKKKLTEQVNMVQWNIERGMHLDRIIEHLRILTTASDGPAAGGGANRHHADSGADILVLQEVDICCRRSGYKNVCYEIAKALQMQAIFFCEFEELDAPDRAPQHSVGPLSPPDAAPMPPEIEALHRQGKLRHFHGNAIFSKCVPLRQPTVLHHRDPGAPSGGPASYMLDWEKEGATLREPRRGERGVLRVMVSPIDRQATCCTGADSAPRFMEDEDDDADHHARWQRRQLHQRSRPVLPPLFLYCCHFEVFCGPLARVRQYADILADARHLVETYAATLPAAATAHPPAFPAFVIAGDLNTMMHSIVRCSRTYARDRLTLLSLGETEACWWQRKVHGHRKAGIVRGCCPFSYRFPRYVLSNLYELLFNNALVWRWVYGLPAATYQTLFQTRPAAKPLRCDWHLCFYDPSDKYASVTLNNPAYHGCVQGKLDWVLVANCGVLPPRNATQLTQLCRAGAITDPATRRYIAQTEQSGEGEGKDRMPRDGYILFNDTYAVSDHKGIYMCIEQNNNGTLCAADYYPPYGAVYTSSWVGLSCFVLSRALPLLAVGGAVCYVLRRQRSA</sequence>
<evidence type="ECO:0000313" key="2">
    <source>
        <dbReference type="Proteomes" id="UP000015354"/>
    </source>
</evidence>
<dbReference type="Proteomes" id="UP000015354">
    <property type="component" value="Unassembled WGS sequence"/>
</dbReference>
<accession>S9UCS6</accession>
<reference evidence="1 2" key="1">
    <citation type="journal article" date="2013" name="PLoS ONE">
        <title>Predicting the Proteins of Angomonas deanei, Strigomonas culicis and Their Respective Endosymbionts Reveals New Aspects of the Trypanosomatidae Family.</title>
        <authorList>
            <person name="Motta M.C."/>
            <person name="Martins A.C."/>
            <person name="de Souza S.S."/>
            <person name="Catta-Preta C.M."/>
            <person name="Silva R."/>
            <person name="Klein C.C."/>
            <person name="de Almeida L.G."/>
            <person name="de Lima Cunha O."/>
            <person name="Ciapina L.P."/>
            <person name="Brocchi M."/>
            <person name="Colabardini A.C."/>
            <person name="de Araujo Lima B."/>
            <person name="Machado C.R."/>
            <person name="de Almeida Soares C.M."/>
            <person name="Probst C.M."/>
            <person name="de Menezes C.B."/>
            <person name="Thompson C.E."/>
            <person name="Bartholomeu D.C."/>
            <person name="Gradia D.F."/>
            <person name="Pavoni D.P."/>
            <person name="Grisard E.C."/>
            <person name="Fantinatti-Garboggini F."/>
            <person name="Marchini F.K."/>
            <person name="Rodrigues-Luiz G.F."/>
            <person name="Wagner G."/>
            <person name="Goldman G.H."/>
            <person name="Fietto J.L."/>
            <person name="Elias M.C."/>
            <person name="Goldman M.H."/>
            <person name="Sagot M.F."/>
            <person name="Pereira M."/>
            <person name="Stoco P.H."/>
            <person name="de Mendonca-Neto R.P."/>
            <person name="Teixeira S.M."/>
            <person name="Maciel T.E."/>
            <person name="de Oliveira Mendes T.A."/>
            <person name="Urmenyi T.P."/>
            <person name="de Souza W."/>
            <person name="Schenkman S."/>
            <person name="de Vasconcelos A.T."/>
        </authorList>
    </citation>
    <scope>NUCLEOTIDE SEQUENCE [LARGE SCALE GENOMIC DNA]</scope>
</reference>
<organism evidence="1 2">
    <name type="scientific">Strigomonas culicis</name>
    <dbReference type="NCBI Taxonomy" id="28005"/>
    <lineage>
        <taxon>Eukaryota</taxon>
        <taxon>Discoba</taxon>
        <taxon>Euglenozoa</taxon>
        <taxon>Kinetoplastea</taxon>
        <taxon>Metakinetoplastina</taxon>
        <taxon>Trypanosomatida</taxon>
        <taxon>Trypanosomatidae</taxon>
        <taxon>Strigomonadinae</taxon>
        <taxon>Strigomonas</taxon>
    </lineage>
</organism>
<keyword evidence="2" id="KW-1185">Reference proteome</keyword>
<name>S9UCS6_9TRYP</name>
<gene>
    <name evidence="1" type="ORF">STCU_06112</name>
</gene>
<dbReference type="AlphaFoldDB" id="S9UCS6"/>
<dbReference type="InterPro" id="IPR036691">
    <property type="entry name" value="Endo/exonu/phosph_ase_sf"/>
</dbReference>
<protein>
    <recommendedName>
        <fullName evidence="3">Endonuclease/exonuclease/phosphatase domain-containing protein</fullName>
    </recommendedName>
</protein>
<dbReference type="Gene3D" id="3.60.10.10">
    <property type="entry name" value="Endonuclease/exonuclease/phosphatase"/>
    <property type="match status" value="1"/>
</dbReference>
<evidence type="ECO:0008006" key="3">
    <source>
        <dbReference type="Google" id="ProtNLM"/>
    </source>
</evidence>
<evidence type="ECO:0000313" key="1">
    <source>
        <dbReference type="EMBL" id="EPY26723.1"/>
    </source>
</evidence>
<dbReference type="SUPFAM" id="SSF56219">
    <property type="entry name" value="DNase I-like"/>
    <property type="match status" value="1"/>
</dbReference>
<dbReference type="OrthoDB" id="200415at2759"/>
<dbReference type="EMBL" id="ATMH01006112">
    <property type="protein sequence ID" value="EPY26723.1"/>
    <property type="molecule type" value="Genomic_DNA"/>
</dbReference>
<comment type="caution">
    <text evidence="1">The sequence shown here is derived from an EMBL/GenBank/DDBJ whole genome shotgun (WGS) entry which is preliminary data.</text>
</comment>